<keyword evidence="2" id="KW-1185">Reference proteome</keyword>
<proteinExistence type="predicted"/>
<dbReference type="EMBL" id="JADWDJ010000004">
    <property type="protein sequence ID" value="KAG5282738.1"/>
    <property type="molecule type" value="Genomic_DNA"/>
</dbReference>
<accession>A0AAV6H5Z1</accession>
<organism evidence="1 2">
    <name type="scientific">Alosa alosa</name>
    <name type="common">allis shad</name>
    <dbReference type="NCBI Taxonomy" id="278164"/>
    <lineage>
        <taxon>Eukaryota</taxon>
        <taxon>Metazoa</taxon>
        <taxon>Chordata</taxon>
        <taxon>Craniata</taxon>
        <taxon>Vertebrata</taxon>
        <taxon>Euteleostomi</taxon>
        <taxon>Actinopterygii</taxon>
        <taxon>Neopterygii</taxon>
        <taxon>Teleostei</taxon>
        <taxon>Clupei</taxon>
        <taxon>Clupeiformes</taxon>
        <taxon>Clupeoidei</taxon>
        <taxon>Clupeidae</taxon>
        <taxon>Alosa</taxon>
    </lineage>
</organism>
<protein>
    <submittedName>
        <fullName evidence="1">Uncharacterized protein</fullName>
    </submittedName>
</protein>
<dbReference type="AlphaFoldDB" id="A0AAV6H5Z1"/>
<gene>
    <name evidence="1" type="ORF">AALO_G00059380</name>
</gene>
<feature type="non-terminal residue" evidence="1">
    <location>
        <position position="176"/>
    </location>
</feature>
<reference evidence="1" key="1">
    <citation type="submission" date="2020-10" db="EMBL/GenBank/DDBJ databases">
        <title>Chromosome-scale genome assembly of the Allis shad, Alosa alosa.</title>
        <authorList>
            <person name="Margot Z."/>
            <person name="Christophe K."/>
            <person name="Cabau C."/>
            <person name="Louis A."/>
            <person name="Berthelot C."/>
            <person name="Parey E."/>
            <person name="Roest Crollius H."/>
            <person name="Montfort J."/>
            <person name="Robinson-Rechavi M."/>
            <person name="Bucao C."/>
            <person name="Bouchez O."/>
            <person name="Gislard M."/>
            <person name="Lluch J."/>
            <person name="Milhes M."/>
            <person name="Lampietro C."/>
            <person name="Lopez Roques C."/>
            <person name="Donnadieu C."/>
            <person name="Braasch I."/>
            <person name="Desvignes T."/>
            <person name="Postlethwait J."/>
            <person name="Bobe J."/>
            <person name="Guiguen Y."/>
        </authorList>
    </citation>
    <scope>NUCLEOTIDE SEQUENCE</scope>
    <source>
        <strain evidence="1">M-15738</strain>
        <tissue evidence="1">Blood</tissue>
    </source>
</reference>
<dbReference type="Proteomes" id="UP000823561">
    <property type="component" value="Chromosome 4"/>
</dbReference>
<name>A0AAV6H5Z1_9TELE</name>
<evidence type="ECO:0000313" key="1">
    <source>
        <dbReference type="EMBL" id="KAG5282738.1"/>
    </source>
</evidence>
<comment type="caution">
    <text evidence="1">The sequence shown here is derived from an EMBL/GenBank/DDBJ whole genome shotgun (WGS) entry which is preliminary data.</text>
</comment>
<sequence>MWEYTATRQSHLTNMLNCDDTSVRQMARASLMLDFKRRKVLHACSGEDNFLGFKRKPNGKLDGQAQGFGVSSDWPDLNDLCQRTGTELKWTSHLQPVEVSDAVVEDPSVVVEARLLHNSIVHLLQPRTSRQTLLSIQRAQNMEYWSSLKLQGKLAKLPFADHSASHTIYSNANISE</sequence>
<evidence type="ECO:0000313" key="2">
    <source>
        <dbReference type="Proteomes" id="UP000823561"/>
    </source>
</evidence>